<accession>A0A7W9WEC5</accession>
<gene>
    <name evidence="1" type="ORF">HNQ93_004220</name>
</gene>
<name>A0A7W9WEC5_9BACT</name>
<keyword evidence="2" id="KW-1185">Reference proteome</keyword>
<dbReference type="EMBL" id="JACHGG010000011">
    <property type="protein sequence ID" value="MBB6061341.1"/>
    <property type="molecule type" value="Genomic_DNA"/>
</dbReference>
<comment type="caution">
    <text evidence="1">The sequence shown here is derived from an EMBL/GenBank/DDBJ whole genome shotgun (WGS) entry which is preliminary data.</text>
</comment>
<organism evidence="1 2">
    <name type="scientific">Hymenobacter luteus</name>
    <dbReference type="NCBI Taxonomy" id="1411122"/>
    <lineage>
        <taxon>Bacteria</taxon>
        <taxon>Pseudomonadati</taxon>
        <taxon>Bacteroidota</taxon>
        <taxon>Cytophagia</taxon>
        <taxon>Cytophagales</taxon>
        <taxon>Hymenobacteraceae</taxon>
        <taxon>Hymenobacter</taxon>
    </lineage>
</organism>
<dbReference type="AlphaFoldDB" id="A0A7W9WEC5"/>
<dbReference type="RefSeq" id="WP_183405478.1">
    <property type="nucleotide sequence ID" value="NZ_JACHGG010000011.1"/>
</dbReference>
<evidence type="ECO:0000313" key="1">
    <source>
        <dbReference type="EMBL" id="MBB6061341.1"/>
    </source>
</evidence>
<proteinExistence type="predicted"/>
<dbReference type="SUPFAM" id="SSF81301">
    <property type="entry name" value="Nucleotidyltransferase"/>
    <property type="match status" value="1"/>
</dbReference>
<evidence type="ECO:0008006" key="3">
    <source>
        <dbReference type="Google" id="ProtNLM"/>
    </source>
</evidence>
<sequence length="293" mass="32939">MAKSIDEGFSAFLTWLVPAASEHDKARAHKSSVESCLINGYGCSSFFETGSFGNGTGVRHHSDTDYFAVIPAKNLKEKSSISLREIKESLQVKFWNTAGIVVNCPAVRIPFGTWASEKMEVTPAYFYGMVEYDGKKFAKYEIPDCSSGWMNSSPSAHNYYVQKTDDAKSNKVKLLIRLIKAWKYYWEVPIISFFLEIYVTRHCSNESYIDYAIDLALIFEKLEKDNLPGLYDPVGISGHIKPCSSDAQHAEALSKVKSAAGRARRAINQAHEGKIDDAFLTYDLLFNYNFPAR</sequence>
<reference evidence="1 2" key="1">
    <citation type="submission" date="2020-08" db="EMBL/GenBank/DDBJ databases">
        <title>Genomic Encyclopedia of Type Strains, Phase IV (KMG-IV): sequencing the most valuable type-strain genomes for metagenomic binning, comparative biology and taxonomic classification.</title>
        <authorList>
            <person name="Goeker M."/>
        </authorList>
    </citation>
    <scope>NUCLEOTIDE SEQUENCE [LARGE SCALE GENOMIC DNA]</scope>
    <source>
        <strain evidence="1 2">DSM 26718</strain>
    </source>
</reference>
<evidence type="ECO:0000313" key="2">
    <source>
        <dbReference type="Proteomes" id="UP000532746"/>
    </source>
</evidence>
<dbReference type="InterPro" id="IPR043519">
    <property type="entry name" value="NT_sf"/>
</dbReference>
<dbReference type="Proteomes" id="UP000532746">
    <property type="component" value="Unassembled WGS sequence"/>
</dbReference>
<protein>
    <recommendedName>
        <fullName evidence="3">Nucleotidyltransferase</fullName>
    </recommendedName>
</protein>